<feature type="region of interest" description="Disordered" evidence="1">
    <location>
        <begin position="1"/>
        <end position="36"/>
    </location>
</feature>
<feature type="compositionally biased region" description="Basic and acidic residues" evidence="1">
    <location>
        <begin position="312"/>
        <end position="323"/>
    </location>
</feature>
<feature type="region of interest" description="Disordered" evidence="1">
    <location>
        <begin position="62"/>
        <end position="94"/>
    </location>
</feature>
<keyword evidence="2" id="KW-1185">Reference proteome</keyword>
<dbReference type="Proteomes" id="UP000515125">
    <property type="component" value="Unplaced"/>
</dbReference>
<dbReference type="InterPro" id="IPR027417">
    <property type="entry name" value="P-loop_NTPase"/>
</dbReference>
<dbReference type="GeneID" id="34624032"/>
<dbReference type="Gene3D" id="3.40.50.300">
    <property type="entry name" value="P-loop containing nucleotide triphosphate hydrolases"/>
    <property type="match status" value="1"/>
</dbReference>
<protein>
    <submittedName>
        <fullName evidence="3">Uncharacterized protein LOC34624032</fullName>
    </submittedName>
</protein>
<evidence type="ECO:0000313" key="2">
    <source>
        <dbReference type="Proteomes" id="UP000515125"/>
    </source>
</evidence>
<proteinExistence type="predicted"/>
<reference evidence="3" key="1">
    <citation type="submission" date="2025-08" db="UniProtKB">
        <authorList>
            <consortium name="RefSeq"/>
        </authorList>
    </citation>
    <scope>IDENTIFICATION</scope>
</reference>
<feature type="non-terminal residue" evidence="3">
    <location>
        <position position="389"/>
    </location>
</feature>
<feature type="compositionally biased region" description="Basic and acidic residues" evidence="1">
    <location>
        <begin position="81"/>
        <end position="94"/>
    </location>
</feature>
<feature type="region of interest" description="Disordered" evidence="1">
    <location>
        <begin position="308"/>
        <end position="332"/>
    </location>
</feature>
<evidence type="ECO:0000313" key="3">
    <source>
        <dbReference type="RefSeq" id="XP_026194452.1"/>
    </source>
</evidence>
<evidence type="ECO:0000256" key="1">
    <source>
        <dbReference type="SAM" id="MobiDB-lite"/>
    </source>
</evidence>
<gene>
    <name evidence="3" type="primary">LOC34624032</name>
</gene>
<dbReference type="AlphaFoldDB" id="A0A6P6S412"/>
<name>A0A6P6S412_9EIME</name>
<feature type="compositionally biased region" description="Low complexity" evidence="1">
    <location>
        <begin position="365"/>
        <end position="381"/>
    </location>
</feature>
<feature type="compositionally biased region" description="Polar residues" evidence="1">
    <location>
        <begin position="63"/>
        <end position="79"/>
    </location>
</feature>
<organism evidence="2 3">
    <name type="scientific">Cyclospora cayetanensis</name>
    <dbReference type="NCBI Taxonomy" id="88456"/>
    <lineage>
        <taxon>Eukaryota</taxon>
        <taxon>Sar</taxon>
        <taxon>Alveolata</taxon>
        <taxon>Apicomplexa</taxon>
        <taxon>Conoidasida</taxon>
        <taxon>Coccidia</taxon>
        <taxon>Eucoccidiorida</taxon>
        <taxon>Eimeriorina</taxon>
        <taxon>Eimeriidae</taxon>
        <taxon>Cyclospora</taxon>
    </lineage>
</organism>
<dbReference type="SUPFAM" id="SSF52540">
    <property type="entry name" value="P-loop containing nucleoside triphosphate hydrolases"/>
    <property type="match status" value="1"/>
</dbReference>
<feature type="compositionally biased region" description="Low complexity" evidence="1">
    <location>
        <begin position="129"/>
        <end position="139"/>
    </location>
</feature>
<sequence length="389" mass="43283">MKSSKESKVHTYRGTDGSNNKNGDCRVVGGSSNRRLDSISSWAKEALSPRLHKALLHAAVRALSSTPHQQSHSEQQTPAQEHPERAGEDRTYPERRRTRLASLRSLPLPPRSVVASFLKNEALSPTEAPPLQGQGPPAGCQTSYASQEPPRGPSGGLPESPGPWAYEASWGAPGGPQWDVRASALPAEGRAMRVDEVYLHPALVGALKGLGLSALSAPQTCAFFNISWGRDVLLQEERRKGKTLGALLPVINRLYEAHDLIQHVQREQREQRQADAVISLLHLLQQLDPLGRIAVQCLSDVGTAQQEAEQQQQKEEEQQQQKEEEVDVQQQQLQDIPADAWRTLGNSWRRLVLKDPHHAQRVAAEKALQMQQQQQLQMQEQQKQEQEKQ</sequence>
<feature type="region of interest" description="Disordered" evidence="1">
    <location>
        <begin position="125"/>
        <end position="168"/>
    </location>
</feature>
<accession>A0A6P6S412</accession>
<feature type="region of interest" description="Disordered" evidence="1">
    <location>
        <begin position="363"/>
        <end position="389"/>
    </location>
</feature>
<dbReference type="RefSeq" id="XP_026194452.1">
    <property type="nucleotide sequence ID" value="XM_026338667.1"/>
</dbReference>
<dbReference type="OrthoDB" id="432247at2759"/>